<comment type="caution">
    <text evidence="2">The sequence shown here is derived from an EMBL/GenBank/DDBJ whole genome shotgun (WGS) entry which is preliminary data.</text>
</comment>
<dbReference type="EMBL" id="JACJFM010000009">
    <property type="protein sequence ID" value="MBB1486811.1"/>
    <property type="molecule type" value="Genomic_DNA"/>
</dbReference>
<dbReference type="PROSITE" id="PS51257">
    <property type="entry name" value="PROKAR_LIPOPROTEIN"/>
    <property type="match status" value="1"/>
</dbReference>
<evidence type="ECO:0008006" key="4">
    <source>
        <dbReference type="Google" id="ProtNLM"/>
    </source>
</evidence>
<name>A0A839IPF8_9GAMM</name>
<evidence type="ECO:0000256" key="1">
    <source>
        <dbReference type="SAM" id="SignalP"/>
    </source>
</evidence>
<feature type="chain" id="PRO_5032708597" description="Bor family protein" evidence="1">
    <location>
        <begin position="30"/>
        <end position="110"/>
    </location>
</feature>
<sequence>MTITSRKSMVPVVVVVSSALLLSACSTMKFVNGPEMEQTTEREQWHHLGLNGVVEFSRPMNLKYNCAQQQWDTATIEYSFLNMIASVSPAVPVTLYNPWTIIYECREPID</sequence>
<dbReference type="Proteomes" id="UP000565262">
    <property type="component" value="Unassembled WGS sequence"/>
</dbReference>
<keyword evidence="1" id="KW-0732">Signal</keyword>
<evidence type="ECO:0000313" key="3">
    <source>
        <dbReference type="Proteomes" id="UP000565262"/>
    </source>
</evidence>
<gene>
    <name evidence="2" type="ORF">H4O21_09335</name>
</gene>
<keyword evidence="3" id="KW-1185">Reference proteome</keyword>
<dbReference type="AlphaFoldDB" id="A0A839IPF8"/>
<dbReference type="RefSeq" id="WP_182808588.1">
    <property type="nucleotide sequence ID" value="NZ_JACJFM010000009.1"/>
</dbReference>
<evidence type="ECO:0000313" key="2">
    <source>
        <dbReference type="EMBL" id="MBB1486811.1"/>
    </source>
</evidence>
<organism evidence="2 3">
    <name type="scientific">Oceanospirillum sediminis</name>
    <dbReference type="NCBI Taxonomy" id="2760088"/>
    <lineage>
        <taxon>Bacteria</taxon>
        <taxon>Pseudomonadati</taxon>
        <taxon>Pseudomonadota</taxon>
        <taxon>Gammaproteobacteria</taxon>
        <taxon>Oceanospirillales</taxon>
        <taxon>Oceanospirillaceae</taxon>
        <taxon>Oceanospirillum</taxon>
    </lineage>
</organism>
<reference evidence="2 3" key="1">
    <citation type="submission" date="2020-08" db="EMBL/GenBank/DDBJ databases">
        <title>Oceanospirillum sp. nov. isolated from marine sediment.</title>
        <authorList>
            <person name="Ji X."/>
        </authorList>
    </citation>
    <scope>NUCLEOTIDE SEQUENCE [LARGE SCALE GENOMIC DNA]</scope>
    <source>
        <strain evidence="2 3">D5</strain>
    </source>
</reference>
<proteinExistence type="predicted"/>
<accession>A0A839IPF8</accession>
<feature type="signal peptide" evidence="1">
    <location>
        <begin position="1"/>
        <end position="29"/>
    </location>
</feature>
<protein>
    <recommendedName>
        <fullName evidence="4">Bor family protein</fullName>
    </recommendedName>
</protein>